<keyword evidence="7 8" id="KW-0143">Chaperone</keyword>
<organism evidence="12 13">
    <name type="scientific">Hyalangium minutum</name>
    <dbReference type="NCBI Taxonomy" id="394096"/>
    <lineage>
        <taxon>Bacteria</taxon>
        <taxon>Pseudomonadati</taxon>
        <taxon>Myxococcota</taxon>
        <taxon>Myxococcia</taxon>
        <taxon>Myxococcales</taxon>
        <taxon>Cystobacterineae</taxon>
        <taxon>Archangiaceae</taxon>
        <taxon>Hyalangium</taxon>
    </lineage>
</organism>
<dbReference type="PROSITE" id="PS51188">
    <property type="entry name" value="ZF_CR"/>
    <property type="match status" value="1"/>
</dbReference>
<feature type="repeat" description="CXXCXGXG motif" evidence="8">
    <location>
        <begin position="217"/>
        <end position="224"/>
    </location>
</feature>
<evidence type="ECO:0000259" key="11">
    <source>
        <dbReference type="PROSITE" id="PS51188"/>
    </source>
</evidence>
<comment type="function">
    <text evidence="8">Participates actively in the response to hyperosmotic and heat shock by preventing the aggregation of stress-denatured proteins and by disaggregating proteins, also in an autonomous, DnaK-independent fashion. Unfolded proteins bind initially to DnaJ; upon interaction with the DnaJ-bound protein, DnaK hydrolyzes its bound ATP, resulting in the formation of a stable complex. GrpE releases ADP from DnaK; ATP binding to DnaK triggers the release of the substrate protein, thus completing the reaction cycle. Several rounds of ATP-dependent interactions between DnaJ, DnaK and GrpE are required for fully efficient folding. Also involved, together with DnaK and GrpE, in the DNA replication of plasmids through activation of initiation proteins.</text>
</comment>
<dbReference type="PROSITE" id="PS00636">
    <property type="entry name" value="DNAJ_1"/>
    <property type="match status" value="1"/>
</dbReference>
<comment type="domain">
    <text evidence="8">The J domain is necessary and sufficient to stimulate DnaK ATPase activity. Zinc center 1 plays an important role in the autonomous, DnaK-independent chaperone activity of DnaJ. Zinc center 2 is essential for interaction with DnaK and for DnaJ activity.</text>
</comment>
<dbReference type="RefSeq" id="WP_044191604.1">
    <property type="nucleotide sequence ID" value="NZ_JMCB01000009.1"/>
</dbReference>
<feature type="domain" description="J" evidence="10">
    <location>
        <begin position="4"/>
        <end position="69"/>
    </location>
</feature>
<evidence type="ECO:0000259" key="10">
    <source>
        <dbReference type="PROSITE" id="PS50076"/>
    </source>
</evidence>
<dbReference type="InterPro" id="IPR036410">
    <property type="entry name" value="HSP_DnaJ_Cys-rich_dom_sf"/>
</dbReference>
<keyword evidence="4 8" id="KW-0863">Zinc-finger</keyword>
<dbReference type="InterPro" id="IPR018253">
    <property type="entry name" value="DnaJ_domain_CS"/>
</dbReference>
<feature type="binding site" evidence="8">
    <location>
        <position position="181"/>
    </location>
    <ligand>
        <name>Zn(2+)</name>
        <dbReference type="ChEBI" id="CHEBI:29105"/>
        <label>1</label>
    </ligand>
</feature>
<comment type="subcellular location">
    <subcellularLocation>
        <location evidence="8">Cytoplasm</location>
    </subcellularLocation>
</comment>
<dbReference type="GO" id="GO:0031072">
    <property type="term" value="F:heat shock protein binding"/>
    <property type="evidence" value="ECO:0007669"/>
    <property type="project" value="InterPro"/>
</dbReference>
<dbReference type="Gene3D" id="2.10.230.10">
    <property type="entry name" value="Heat shock protein DnaJ, cysteine-rich domain"/>
    <property type="match status" value="1"/>
</dbReference>
<comment type="subunit">
    <text evidence="8">Homodimer.</text>
</comment>
<keyword evidence="5 8" id="KW-0862">Zinc</keyword>
<dbReference type="Pfam" id="PF01556">
    <property type="entry name" value="DnaJ_C"/>
    <property type="match status" value="1"/>
</dbReference>
<dbReference type="CDD" id="cd06257">
    <property type="entry name" value="DnaJ"/>
    <property type="match status" value="1"/>
</dbReference>
<feature type="repeat" description="CXXCXGXG motif" evidence="8">
    <location>
        <begin position="196"/>
        <end position="203"/>
    </location>
</feature>
<dbReference type="PATRIC" id="fig|394096.3.peg.4873"/>
<sequence>MADDYYQILEVPRTASAEDIKKSFRKLARKHHPDVNPGNKAAEERFKQLNTAFEVLGDPKKRKLYDEFGEDAAKMGFDEKKAEAYRAYRSARASGGGGGGMPFPGGGGGVDFDIGDILGDLFGRAGGAGGAGFDVNEMFGRRASARGPERGEDLNAQVTVSLAEAITGTERQLSFQRPGRCQRCNGRGESGTSGTCPTCKGTGRTRRGAGMPFAGACPTCNGTGRASEPCPQCEGTGVTEESTRLTVKIPPGVQTGSKIRVAGQGAAGERGGPPGDLYLETEVAEHPLVRREGDDLYMDFPVTVTEAMFGAEVKVPTFQGEVTLKIPAGSQSGRKMRLKGRGAPSLKGGTPGDMYLVLQVKVPESATPEVKSAAEVLARAYSGDVRQELKL</sequence>
<keyword evidence="1 8" id="KW-0235">DNA replication</keyword>
<feature type="binding site" evidence="8">
    <location>
        <position position="230"/>
    </location>
    <ligand>
        <name>Zn(2+)</name>
        <dbReference type="ChEBI" id="CHEBI:29105"/>
        <label>1</label>
    </ligand>
</feature>
<dbReference type="GO" id="GO:0042026">
    <property type="term" value="P:protein refolding"/>
    <property type="evidence" value="ECO:0007669"/>
    <property type="project" value="TreeGrafter"/>
</dbReference>
<evidence type="ECO:0000256" key="7">
    <source>
        <dbReference type="ARBA" id="ARBA00023186"/>
    </source>
</evidence>
<dbReference type="InterPro" id="IPR002939">
    <property type="entry name" value="DnaJ_C"/>
</dbReference>
<dbReference type="OrthoDB" id="9779889at2"/>
<dbReference type="CDD" id="cd10719">
    <property type="entry name" value="DnaJ_zf"/>
    <property type="match status" value="1"/>
</dbReference>
<dbReference type="GO" id="GO:0051082">
    <property type="term" value="F:unfolded protein binding"/>
    <property type="evidence" value="ECO:0007669"/>
    <property type="project" value="UniProtKB-UniRule"/>
</dbReference>
<comment type="caution">
    <text evidence="12">The sequence shown here is derived from an EMBL/GenBank/DDBJ whole genome shotgun (WGS) entry which is preliminary data.</text>
</comment>
<dbReference type="Gene3D" id="2.60.260.20">
    <property type="entry name" value="Urease metallochaperone UreE, N-terminal domain"/>
    <property type="match status" value="2"/>
</dbReference>
<dbReference type="Gene3D" id="1.10.287.110">
    <property type="entry name" value="DnaJ domain"/>
    <property type="match status" value="1"/>
</dbReference>
<evidence type="ECO:0000313" key="12">
    <source>
        <dbReference type="EMBL" id="KFE66628.1"/>
    </source>
</evidence>
<dbReference type="InterPro" id="IPR012724">
    <property type="entry name" value="DnaJ"/>
</dbReference>
<dbReference type="PANTHER" id="PTHR43096">
    <property type="entry name" value="DNAJ HOMOLOG 1, MITOCHONDRIAL-RELATED"/>
    <property type="match status" value="1"/>
</dbReference>
<keyword evidence="2 8" id="KW-0479">Metal-binding</keyword>
<feature type="repeat" description="CXXCXGXG motif" evidence="8">
    <location>
        <begin position="181"/>
        <end position="188"/>
    </location>
</feature>
<evidence type="ECO:0000256" key="8">
    <source>
        <dbReference type="HAMAP-Rule" id="MF_01152"/>
    </source>
</evidence>
<dbReference type="SUPFAM" id="SSF49493">
    <property type="entry name" value="HSP40/DnaJ peptide-binding domain"/>
    <property type="match status" value="2"/>
</dbReference>
<accession>A0A085WG15</accession>
<dbReference type="CDD" id="cd10747">
    <property type="entry name" value="DnaJ_C"/>
    <property type="match status" value="1"/>
</dbReference>
<evidence type="ECO:0000256" key="3">
    <source>
        <dbReference type="ARBA" id="ARBA00022737"/>
    </source>
</evidence>
<keyword evidence="3 8" id="KW-0677">Repeat</keyword>
<dbReference type="STRING" id="394096.DB31_8842"/>
<feature type="binding site" evidence="8">
    <location>
        <position position="217"/>
    </location>
    <ligand>
        <name>Zn(2+)</name>
        <dbReference type="ChEBI" id="CHEBI:29105"/>
        <label>2</label>
    </ligand>
</feature>
<feature type="repeat" description="CXXCXGXG motif" evidence="8">
    <location>
        <begin position="230"/>
        <end position="237"/>
    </location>
</feature>
<dbReference type="InterPro" id="IPR001623">
    <property type="entry name" value="DnaJ_domain"/>
</dbReference>
<feature type="binding site" evidence="8">
    <location>
        <position position="233"/>
    </location>
    <ligand>
        <name>Zn(2+)</name>
        <dbReference type="ChEBI" id="CHEBI:29105"/>
        <label>1</label>
    </ligand>
</feature>
<dbReference type="Pfam" id="PF00226">
    <property type="entry name" value="DnaJ"/>
    <property type="match status" value="1"/>
</dbReference>
<comment type="similarity">
    <text evidence="8">Belongs to the DnaJ family.</text>
</comment>
<dbReference type="InterPro" id="IPR008971">
    <property type="entry name" value="HSP40/DnaJ_pept-bd"/>
</dbReference>
<dbReference type="PANTHER" id="PTHR43096:SF52">
    <property type="entry name" value="DNAJ HOMOLOG 1, MITOCHONDRIAL-RELATED"/>
    <property type="match status" value="1"/>
</dbReference>
<dbReference type="HAMAP" id="MF_01152">
    <property type="entry name" value="DnaJ"/>
    <property type="match status" value="1"/>
</dbReference>
<dbReference type="EMBL" id="JMCB01000009">
    <property type="protein sequence ID" value="KFE66628.1"/>
    <property type="molecule type" value="Genomic_DNA"/>
</dbReference>
<evidence type="ECO:0000256" key="6">
    <source>
        <dbReference type="ARBA" id="ARBA00023016"/>
    </source>
</evidence>
<dbReference type="SUPFAM" id="SSF46565">
    <property type="entry name" value="Chaperone J-domain"/>
    <property type="match status" value="1"/>
</dbReference>
<dbReference type="Proteomes" id="UP000028725">
    <property type="component" value="Unassembled WGS sequence"/>
</dbReference>
<dbReference type="GO" id="GO:0009408">
    <property type="term" value="P:response to heat"/>
    <property type="evidence" value="ECO:0007669"/>
    <property type="project" value="InterPro"/>
</dbReference>
<evidence type="ECO:0000256" key="2">
    <source>
        <dbReference type="ARBA" id="ARBA00022723"/>
    </source>
</evidence>
<reference evidence="12 13" key="1">
    <citation type="submission" date="2014-04" db="EMBL/GenBank/DDBJ databases">
        <title>Genome assembly of Hyalangium minutum DSM 14724.</title>
        <authorList>
            <person name="Sharma G."/>
            <person name="Subramanian S."/>
        </authorList>
    </citation>
    <scope>NUCLEOTIDE SEQUENCE [LARGE SCALE GENOMIC DNA]</scope>
    <source>
        <strain evidence="12 13">DSM 14724</strain>
    </source>
</reference>
<name>A0A085WG15_9BACT</name>
<dbReference type="SMART" id="SM00271">
    <property type="entry name" value="DnaJ"/>
    <property type="match status" value="1"/>
</dbReference>
<evidence type="ECO:0000313" key="13">
    <source>
        <dbReference type="Proteomes" id="UP000028725"/>
    </source>
</evidence>
<feature type="binding site" evidence="8">
    <location>
        <position position="220"/>
    </location>
    <ligand>
        <name>Zn(2+)</name>
        <dbReference type="ChEBI" id="CHEBI:29105"/>
        <label>2</label>
    </ligand>
</feature>
<dbReference type="FunFam" id="2.60.260.20:FF:000005">
    <property type="entry name" value="Chaperone protein dnaJ 1, mitochondrial"/>
    <property type="match status" value="1"/>
</dbReference>
<dbReference type="AlphaFoldDB" id="A0A085WG15"/>
<dbReference type="GO" id="GO:0005524">
    <property type="term" value="F:ATP binding"/>
    <property type="evidence" value="ECO:0007669"/>
    <property type="project" value="InterPro"/>
</dbReference>
<feature type="zinc finger region" description="CR-type" evidence="9">
    <location>
        <begin position="168"/>
        <end position="242"/>
    </location>
</feature>
<dbReference type="PRINTS" id="PR00625">
    <property type="entry name" value="JDOMAIN"/>
</dbReference>
<feature type="binding site" evidence="8">
    <location>
        <position position="184"/>
    </location>
    <ligand>
        <name>Zn(2+)</name>
        <dbReference type="ChEBI" id="CHEBI:29105"/>
        <label>1</label>
    </ligand>
</feature>
<keyword evidence="6 8" id="KW-0346">Stress response</keyword>
<evidence type="ECO:0000256" key="1">
    <source>
        <dbReference type="ARBA" id="ARBA00022705"/>
    </source>
</evidence>
<protein>
    <recommendedName>
        <fullName evidence="8">Chaperone protein DnaJ</fullName>
    </recommendedName>
</protein>
<dbReference type="GO" id="GO:0008270">
    <property type="term" value="F:zinc ion binding"/>
    <property type="evidence" value="ECO:0007669"/>
    <property type="project" value="UniProtKB-UniRule"/>
</dbReference>
<feature type="domain" description="CR-type" evidence="11">
    <location>
        <begin position="168"/>
        <end position="242"/>
    </location>
</feature>
<dbReference type="SUPFAM" id="SSF57938">
    <property type="entry name" value="DnaJ/Hsp40 cysteine-rich domain"/>
    <property type="match status" value="1"/>
</dbReference>
<feature type="binding site" evidence="8">
    <location>
        <position position="199"/>
    </location>
    <ligand>
        <name>Zn(2+)</name>
        <dbReference type="ChEBI" id="CHEBI:29105"/>
        <label>2</label>
    </ligand>
</feature>
<dbReference type="InterPro" id="IPR036869">
    <property type="entry name" value="J_dom_sf"/>
</dbReference>
<dbReference type="GO" id="GO:0006260">
    <property type="term" value="P:DNA replication"/>
    <property type="evidence" value="ECO:0007669"/>
    <property type="project" value="UniProtKB-KW"/>
</dbReference>
<dbReference type="InterPro" id="IPR001305">
    <property type="entry name" value="HSP_DnaJ_Cys-rich_dom"/>
</dbReference>
<keyword evidence="13" id="KW-1185">Reference proteome</keyword>
<keyword evidence="8" id="KW-0963">Cytoplasm</keyword>
<evidence type="ECO:0000256" key="5">
    <source>
        <dbReference type="ARBA" id="ARBA00022833"/>
    </source>
</evidence>
<evidence type="ECO:0000256" key="4">
    <source>
        <dbReference type="ARBA" id="ARBA00022771"/>
    </source>
</evidence>
<dbReference type="GO" id="GO:0005737">
    <property type="term" value="C:cytoplasm"/>
    <property type="evidence" value="ECO:0007669"/>
    <property type="project" value="UniProtKB-SubCell"/>
</dbReference>
<dbReference type="PROSITE" id="PS50076">
    <property type="entry name" value="DNAJ_2"/>
    <property type="match status" value="1"/>
</dbReference>
<evidence type="ECO:0000256" key="9">
    <source>
        <dbReference type="PROSITE-ProRule" id="PRU00546"/>
    </source>
</evidence>
<comment type="cofactor">
    <cofactor evidence="8">
        <name>Zn(2+)</name>
        <dbReference type="ChEBI" id="CHEBI:29105"/>
    </cofactor>
    <text evidence="8">Binds 2 Zn(2+) ions per monomer.</text>
</comment>
<proteinExistence type="inferred from homology"/>
<gene>
    <name evidence="8" type="primary">dnaJ</name>
    <name evidence="12" type="ORF">DB31_8842</name>
</gene>
<feature type="binding site" evidence="8">
    <location>
        <position position="196"/>
    </location>
    <ligand>
        <name>Zn(2+)</name>
        <dbReference type="ChEBI" id="CHEBI:29105"/>
        <label>2</label>
    </ligand>
</feature>